<dbReference type="InterPro" id="IPR011528">
    <property type="entry name" value="NERD"/>
</dbReference>
<evidence type="ECO:0000313" key="2">
    <source>
        <dbReference type="EMBL" id="MWC43224.1"/>
    </source>
</evidence>
<gene>
    <name evidence="2" type="ORF">GQR91_06045</name>
</gene>
<accession>A0A6N8LS16</accession>
<proteinExistence type="predicted"/>
<dbReference type="Proteomes" id="UP000436801">
    <property type="component" value="Unassembled WGS sequence"/>
</dbReference>
<evidence type="ECO:0000313" key="3">
    <source>
        <dbReference type="Proteomes" id="UP000436801"/>
    </source>
</evidence>
<protein>
    <recommendedName>
        <fullName evidence="1">NERD domain-containing protein</fullName>
    </recommendedName>
</protein>
<dbReference type="Pfam" id="PF08378">
    <property type="entry name" value="NERD"/>
    <property type="match status" value="1"/>
</dbReference>
<dbReference type="InterPro" id="IPR027417">
    <property type="entry name" value="P-loop_NTPase"/>
</dbReference>
<reference evidence="2 3" key="1">
    <citation type="submission" date="2019-12" db="EMBL/GenBank/DDBJ databases">
        <authorList>
            <person name="Zheng J."/>
        </authorList>
    </citation>
    <scope>NUCLEOTIDE SEQUENCE [LARGE SCALE GENOMIC DNA]</scope>
    <source>
        <strain evidence="2 3">DSM 27347</strain>
    </source>
</reference>
<dbReference type="EMBL" id="WSUT01000005">
    <property type="protein sequence ID" value="MWC43224.1"/>
    <property type="molecule type" value="Genomic_DNA"/>
</dbReference>
<sequence length="1092" mass="119188">MYGVMAAKDELGEIYIGATVEEWSERRVIEHVHAALTAAGSPFVVLANFQIRGRQIDCVFITENRVMVVEVKASRLPVRGAIDGDWGRRQVSGEWRHYRNGYQQVVSQKNRLRDAMGAHRATGDFYPDAAVVFARPLPDGSALTQGDKKAEVTELVAFDADGQGDRGNPWSAKEWREFAASLSLRSASVAEIQGGAEAAPHFDLIREYRDHLTTKLGRDGERWLAEDKAQRADLLAGLDGAPGCYLEGPSGCGKTLASRWLGSHLSRSGECVLFLAAKDFDGSWARLLRRELSLVLESSVQQLFGAIRVTGTPVRIVLDGVNELGPSREAAFRGLRALARRLDARVIATGQSAQPEQLAGLQRIAISPPSVELKERIATARLPALGAGMRAVLKGVASGFEAAIVAEIGSDATADASRQLLVDQLIRKRLGADQRAGSTGLRRFAKTLIETISFSMNETVFDEAMLAHGLAGAEVDALFAAQILTRHGGRVSFAHEILLHACAAFAFAQIAAQAGEKLAILLSLPVLEPIATDVVSVIEDSQVVDIVLRSTSDSGLIHEAARGLAGPIAAAVADRLLSETEDDLEAEIAGLRLAIVSGERVSIGWEPGTVREWSDQEAARISALARDVGTGHRIKRYFVLCALMDAALYEERHRLFDAATAAGIRTLRSDAFSLAYYGIGQETGFTKISRLAMSGVFSIVDPVLQNPPRDMMSLTSGQLNFYLDRRRMFHDDSDLDAVAEALAKVVTERFRLEPYHVKLSILETAPFVGRASQDKVAALVEAIEAIDANRESLWISTAIIDALKFLDALEDSAEGAREGIEAEFVRAINADEDDLTLNLALSTSIAMFDHPYDWIYGDAFEALTPKDRRTLMRRAARSDGARQSASLTWIIQEVASFGDPADAATMQEFAKLPNPRNSFPQEEWGAFTVATRFLGRHHLSLPEQQAATDVELAMVELRALLHAVEGGAASAAIQAIWARLDQLPVNAVMGCFSEVEHALLEQDWSEQRDAPKPSILKAFVPRWLNVARRFLDGEDEGAHHHYAYDRERAPGLAFQIIELHGNRGDIARLKRLAGTPRHARRALEALRKLDAA</sequence>
<dbReference type="SUPFAM" id="SSF52540">
    <property type="entry name" value="P-loop containing nucleoside triphosphate hydrolases"/>
    <property type="match status" value="1"/>
</dbReference>
<organism evidence="2 3">
    <name type="scientific">Sphingomonas carotinifaciens</name>
    <dbReference type="NCBI Taxonomy" id="1166323"/>
    <lineage>
        <taxon>Bacteria</taxon>
        <taxon>Pseudomonadati</taxon>
        <taxon>Pseudomonadota</taxon>
        <taxon>Alphaproteobacteria</taxon>
        <taxon>Sphingomonadales</taxon>
        <taxon>Sphingomonadaceae</taxon>
        <taxon>Sphingomonas</taxon>
    </lineage>
</organism>
<name>A0A6N8LS16_9SPHN</name>
<feature type="domain" description="NERD" evidence="1">
    <location>
        <begin position="24"/>
        <end position="132"/>
    </location>
</feature>
<evidence type="ECO:0000259" key="1">
    <source>
        <dbReference type="Pfam" id="PF08378"/>
    </source>
</evidence>
<dbReference type="AlphaFoldDB" id="A0A6N8LS16"/>
<comment type="caution">
    <text evidence="2">The sequence shown here is derived from an EMBL/GenBank/DDBJ whole genome shotgun (WGS) entry which is preliminary data.</text>
</comment>